<evidence type="ECO:0000313" key="2">
    <source>
        <dbReference type="Proteomes" id="UP001230220"/>
    </source>
</evidence>
<sequence>MKKIKVDVVVLEQNNEREPLFIVYQDRKHKISHSTKLQVNYYSNNNKALAYKVKIASVEFKLYNDFIKGAPTTHWFVDGDACELFAFNNTFSF</sequence>
<evidence type="ECO:0000313" key="1">
    <source>
        <dbReference type="EMBL" id="MDQ0362522.1"/>
    </source>
</evidence>
<accession>A0ABU0E6I5</accession>
<gene>
    <name evidence="1" type="ORF">J2S15_003276</name>
</gene>
<dbReference type="Proteomes" id="UP001230220">
    <property type="component" value="Unassembled WGS sequence"/>
</dbReference>
<dbReference type="EMBL" id="JAUSUR010000007">
    <property type="protein sequence ID" value="MDQ0362522.1"/>
    <property type="molecule type" value="Genomic_DNA"/>
</dbReference>
<protein>
    <submittedName>
        <fullName evidence="1">Uncharacterized protein</fullName>
    </submittedName>
</protein>
<reference evidence="1 2" key="1">
    <citation type="submission" date="2023-07" db="EMBL/GenBank/DDBJ databases">
        <title>Genomic Encyclopedia of Type Strains, Phase IV (KMG-IV): sequencing the most valuable type-strain genomes for metagenomic binning, comparative biology and taxonomic classification.</title>
        <authorList>
            <person name="Goeker M."/>
        </authorList>
    </citation>
    <scope>NUCLEOTIDE SEQUENCE [LARGE SCALE GENOMIC DNA]</scope>
    <source>
        <strain evidence="1 2">DSM 16784</strain>
    </source>
</reference>
<keyword evidence="2" id="KW-1185">Reference proteome</keyword>
<comment type="caution">
    <text evidence="1">The sequence shown here is derived from an EMBL/GenBank/DDBJ whole genome shotgun (WGS) entry which is preliminary data.</text>
</comment>
<dbReference type="RefSeq" id="WP_307410219.1">
    <property type="nucleotide sequence ID" value="NZ_JAUSUR010000007.1"/>
</dbReference>
<proteinExistence type="predicted"/>
<name>A0ABU0E6I5_9FIRM</name>
<organism evidence="1 2">
    <name type="scientific">Breznakia pachnodae</name>
    <dbReference type="NCBI Taxonomy" id="265178"/>
    <lineage>
        <taxon>Bacteria</taxon>
        <taxon>Bacillati</taxon>
        <taxon>Bacillota</taxon>
        <taxon>Erysipelotrichia</taxon>
        <taxon>Erysipelotrichales</taxon>
        <taxon>Erysipelotrichaceae</taxon>
        <taxon>Breznakia</taxon>
    </lineage>
</organism>